<evidence type="ECO:0000256" key="11">
    <source>
        <dbReference type="ARBA" id="ARBA00023286"/>
    </source>
</evidence>
<evidence type="ECO:0000256" key="5">
    <source>
        <dbReference type="ARBA" id="ARBA00022692"/>
    </source>
</evidence>
<evidence type="ECO:0000256" key="2">
    <source>
        <dbReference type="ARBA" id="ARBA00008685"/>
    </source>
</evidence>
<dbReference type="PANTHER" id="PTHR42643">
    <property type="entry name" value="IONOTROPIC RECEPTOR 20A-RELATED"/>
    <property type="match status" value="1"/>
</dbReference>
<feature type="domain" description="Ionotropic glutamate receptor L-glutamate and glycine-binding" evidence="15">
    <location>
        <begin position="23"/>
        <end position="114"/>
    </location>
</feature>
<keyword evidence="7" id="KW-0406">Ion transport</keyword>
<evidence type="ECO:0000313" key="17">
    <source>
        <dbReference type="Proteomes" id="UP001054837"/>
    </source>
</evidence>
<protein>
    <submittedName>
        <fullName evidence="16">Uncharacterized protein</fullName>
    </submittedName>
</protein>
<dbReference type="PANTHER" id="PTHR42643:SF38">
    <property type="entry name" value="IONOTROPIC RECEPTOR 100A"/>
    <property type="match status" value="1"/>
</dbReference>
<dbReference type="InterPro" id="IPR019594">
    <property type="entry name" value="Glu/Gly-bd"/>
</dbReference>
<evidence type="ECO:0000256" key="9">
    <source>
        <dbReference type="ARBA" id="ARBA00023170"/>
    </source>
</evidence>
<feature type="transmembrane region" description="Helical" evidence="13">
    <location>
        <begin position="123"/>
        <end position="142"/>
    </location>
</feature>
<name>A0AAV4NMK5_9ARAC</name>
<comment type="similarity">
    <text evidence="2">Belongs to the glutamate-gated ion channel (TC 1.A.10.1) family.</text>
</comment>
<keyword evidence="9" id="KW-0675">Receptor</keyword>
<dbReference type="Gene3D" id="3.40.190.10">
    <property type="entry name" value="Periplasmic binding protein-like II"/>
    <property type="match status" value="3"/>
</dbReference>
<keyword evidence="11" id="KW-1071">Ligand-gated ion channel</keyword>
<evidence type="ECO:0000256" key="12">
    <source>
        <dbReference type="ARBA" id="ARBA00023303"/>
    </source>
</evidence>
<dbReference type="GO" id="GO:0050906">
    <property type="term" value="P:detection of stimulus involved in sensory perception"/>
    <property type="evidence" value="ECO:0007669"/>
    <property type="project" value="UniProtKB-ARBA"/>
</dbReference>
<dbReference type="Proteomes" id="UP001054837">
    <property type="component" value="Unassembled WGS sequence"/>
</dbReference>
<gene>
    <name evidence="16" type="primary">AVEN_9847_1</name>
    <name evidence="16" type="ORF">CDAR_52111</name>
</gene>
<feature type="transmembrane region" description="Helical" evidence="13">
    <location>
        <begin position="374"/>
        <end position="401"/>
    </location>
</feature>
<comment type="caution">
    <text evidence="16">The sequence shown here is derived from an EMBL/GenBank/DDBJ whole genome shotgun (WGS) entry which is preliminary data.</text>
</comment>
<evidence type="ECO:0000256" key="4">
    <source>
        <dbReference type="ARBA" id="ARBA00022475"/>
    </source>
</evidence>
<accession>A0AAV4NMK5</accession>
<evidence type="ECO:0000256" key="3">
    <source>
        <dbReference type="ARBA" id="ARBA00022448"/>
    </source>
</evidence>
<keyword evidence="6 13" id="KW-1133">Transmembrane helix</keyword>
<keyword evidence="8 13" id="KW-0472">Membrane</keyword>
<dbReference type="Pfam" id="PF00060">
    <property type="entry name" value="Lig_chan"/>
    <property type="match status" value="1"/>
</dbReference>
<evidence type="ECO:0000256" key="6">
    <source>
        <dbReference type="ARBA" id="ARBA00022989"/>
    </source>
</evidence>
<evidence type="ECO:0000313" key="16">
    <source>
        <dbReference type="EMBL" id="GIX85530.1"/>
    </source>
</evidence>
<keyword evidence="10" id="KW-0325">Glycoprotein</keyword>
<keyword evidence="3" id="KW-0813">Transport</keyword>
<feature type="transmembrane region" description="Helical" evidence="13">
    <location>
        <begin position="185"/>
        <end position="211"/>
    </location>
</feature>
<evidence type="ECO:0000259" key="15">
    <source>
        <dbReference type="Pfam" id="PF10613"/>
    </source>
</evidence>
<dbReference type="GO" id="GO:0015276">
    <property type="term" value="F:ligand-gated monoatomic ion channel activity"/>
    <property type="evidence" value="ECO:0007669"/>
    <property type="project" value="InterPro"/>
</dbReference>
<reference evidence="16 17" key="1">
    <citation type="submission" date="2021-06" db="EMBL/GenBank/DDBJ databases">
        <title>Caerostris darwini draft genome.</title>
        <authorList>
            <person name="Kono N."/>
            <person name="Arakawa K."/>
        </authorList>
    </citation>
    <scope>NUCLEOTIDE SEQUENCE [LARGE SCALE GENOMIC DNA]</scope>
</reference>
<sequence>MKCPDEIIRVATIASEEMRISRDDNGDYKFDGLVGRYLEIILKALDRKFVVFSESIGGGFRLPNGTWTGLIGEIQKDNADLALYYLTVTEERTRVVDFSTVYATDDAAFAIEKPGALPRSMSFVYSFDATIWIFILFILFLMPLVFQRLLQNKYTYTQMLLSLVGLFFGKSSFRTQHSCSFRILVYSWSIFGMILMFSYSDVLLSVLTVAVQIPVIKTFEELSEAVAKHGYKCFTPKNSACLNYLLDSEKKHLSFLGETSVHHEWFLDHLMSHNNQISKTSAVLASRSLLEMLVGAEDLDNYYISEEFLVSFQFAIALKKNFCLKKKLNKIISRLNSAGFYLKILKDVAYKILLANHKMSQNTTDAKPLSVEDLFGIFMLLLVGLGLSLFSFICEVVCFYLKKFF</sequence>
<evidence type="ECO:0000256" key="13">
    <source>
        <dbReference type="SAM" id="Phobius"/>
    </source>
</evidence>
<dbReference type="InterPro" id="IPR001320">
    <property type="entry name" value="Iontro_rcpt_C"/>
</dbReference>
<keyword evidence="12" id="KW-0407">Ion channel</keyword>
<proteinExistence type="inferred from homology"/>
<evidence type="ECO:0000256" key="10">
    <source>
        <dbReference type="ARBA" id="ARBA00023180"/>
    </source>
</evidence>
<keyword evidence="17" id="KW-1185">Reference proteome</keyword>
<dbReference type="EMBL" id="BPLQ01001797">
    <property type="protein sequence ID" value="GIX85530.1"/>
    <property type="molecule type" value="Genomic_DNA"/>
</dbReference>
<dbReference type="Pfam" id="PF10613">
    <property type="entry name" value="Lig_chan-Glu_bd"/>
    <property type="match status" value="1"/>
</dbReference>
<dbReference type="GO" id="GO:0005886">
    <property type="term" value="C:plasma membrane"/>
    <property type="evidence" value="ECO:0007669"/>
    <property type="project" value="UniProtKB-SubCell"/>
</dbReference>
<evidence type="ECO:0000256" key="8">
    <source>
        <dbReference type="ARBA" id="ARBA00023136"/>
    </source>
</evidence>
<evidence type="ECO:0000256" key="1">
    <source>
        <dbReference type="ARBA" id="ARBA00004651"/>
    </source>
</evidence>
<feature type="domain" description="Ionotropic glutamate receptor C-terminal" evidence="14">
    <location>
        <begin position="133"/>
        <end position="385"/>
    </location>
</feature>
<dbReference type="SUPFAM" id="SSF53850">
    <property type="entry name" value="Periplasmic binding protein-like II"/>
    <property type="match status" value="1"/>
</dbReference>
<keyword evidence="4" id="KW-1003">Cell membrane</keyword>
<dbReference type="InterPro" id="IPR052192">
    <property type="entry name" value="Insect_Ionotropic_Sensory_Rcpt"/>
</dbReference>
<dbReference type="AlphaFoldDB" id="A0AAV4NMK5"/>
<evidence type="ECO:0000259" key="14">
    <source>
        <dbReference type="Pfam" id="PF00060"/>
    </source>
</evidence>
<feature type="transmembrane region" description="Helical" evidence="13">
    <location>
        <begin position="154"/>
        <end position="173"/>
    </location>
</feature>
<organism evidence="16 17">
    <name type="scientific">Caerostris darwini</name>
    <dbReference type="NCBI Taxonomy" id="1538125"/>
    <lineage>
        <taxon>Eukaryota</taxon>
        <taxon>Metazoa</taxon>
        <taxon>Ecdysozoa</taxon>
        <taxon>Arthropoda</taxon>
        <taxon>Chelicerata</taxon>
        <taxon>Arachnida</taxon>
        <taxon>Araneae</taxon>
        <taxon>Araneomorphae</taxon>
        <taxon>Entelegynae</taxon>
        <taxon>Araneoidea</taxon>
        <taxon>Araneidae</taxon>
        <taxon>Caerostris</taxon>
    </lineage>
</organism>
<evidence type="ECO:0000256" key="7">
    <source>
        <dbReference type="ARBA" id="ARBA00023065"/>
    </source>
</evidence>
<keyword evidence="5 13" id="KW-0812">Transmembrane</keyword>
<comment type="subcellular location">
    <subcellularLocation>
        <location evidence="1">Cell membrane</location>
        <topology evidence="1">Multi-pass membrane protein</topology>
    </subcellularLocation>
</comment>